<organism evidence="1 2">
    <name type="scientific">Nitrosospira multiformis (strain ATCC 25196 / NCIMB 11849 / C 71)</name>
    <dbReference type="NCBI Taxonomy" id="323848"/>
    <lineage>
        <taxon>Bacteria</taxon>
        <taxon>Pseudomonadati</taxon>
        <taxon>Pseudomonadota</taxon>
        <taxon>Betaproteobacteria</taxon>
        <taxon>Nitrosomonadales</taxon>
        <taxon>Nitrosomonadaceae</taxon>
        <taxon>Nitrosospira</taxon>
    </lineage>
</organism>
<evidence type="ECO:0008006" key="3">
    <source>
        <dbReference type="Google" id="ProtNLM"/>
    </source>
</evidence>
<proteinExistence type="predicted"/>
<name>Q2Y8Q3_NITMU</name>
<protein>
    <recommendedName>
        <fullName evidence="3">Transposase IS4-like domain-containing protein</fullName>
    </recommendedName>
</protein>
<accession>Q2Y8Q3</accession>
<dbReference type="EMBL" id="CP000103">
    <property type="protein sequence ID" value="ABB74868.1"/>
    <property type="molecule type" value="Genomic_DNA"/>
</dbReference>
<sequence length="93" mass="9987">MNSKLHAVCDGRGKPVALLLSEGQMSDYKGGPCCCLPCPGQKSCWGIAAMMLTGSGQPSDKRVLRRNGISLHPPRSQGYYCPVAKYSSRSRSP</sequence>
<dbReference type="AlphaFoldDB" id="Q2Y8Q3"/>
<dbReference type="KEGG" id="nmu:Nmul_A1565"/>
<reference evidence="2" key="1">
    <citation type="submission" date="2005-08" db="EMBL/GenBank/DDBJ databases">
        <title>Complete sequence of chromosome 1 of Nitrosospira multiformis ATCC 25196.</title>
        <authorList>
            <person name="Copeland A."/>
            <person name="Lucas S."/>
            <person name="Lapidus A."/>
            <person name="Barry K."/>
            <person name="Detter J.C."/>
            <person name="Glavina T."/>
            <person name="Hammon N."/>
            <person name="Israni S."/>
            <person name="Pitluck S."/>
            <person name="Chain P."/>
            <person name="Malfatti S."/>
            <person name="Shin M."/>
            <person name="Vergez L."/>
            <person name="Schmutz J."/>
            <person name="Larimer F."/>
            <person name="Land M."/>
            <person name="Hauser L."/>
            <person name="Kyrpides N."/>
            <person name="Lykidis A."/>
            <person name="Richardson P."/>
        </authorList>
    </citation>
    <scope>NUCLEOTIDE SEQUENCE [LARGE SCALE GENOMIC DNA]</scope>
    <source>
        <strain evidence="2">ATCC 25196 / NCIMB 11849 / C 71</strain>
    </source>
</reference>
<keyword evidence="2" id="KW-1185">Reference proteome</keyword>
<evidence type="ECO:0000313" key="2">
    <source>
        <dbReference type="Proteomes" id="UP000002718"/>
    </source>
</evidence>
<dbReference type="Proteomes" id="UP000002718">
    <property type="component" value="Chromosome"/>
</dbReference>
<dbReference type="HOGENOM" id="CLU_2396660_0_0_4"/>
<evidence type="ECO:0000313" key="1">
    <source>
        <dbReference type="EMBL" id="ABB74868.1"/>
    </source>
</evidence>
<gene>
    <name evidence="1" type="ordered locus">Nmul_A1565</name>
</gene>
<reference evidence="1 2" key="2">
    <citation type="journal article" date="2008" name="Appl. Environ. Microbiol.">
        <title>Complete genome sequence of Nitrosospira multiformis, an ammonia-oxidizing bacterium from the soil environment.</title>
        <authorList>
            <person name="Norton J.M."/>
            <person name="Klotz M.G."/>
            <person name="Stein L.Y."/>
            <person name="Arp D.J."/>
            <person name="Bottomley P.J."/>
            <person name="Chain P.S."/>
            <person name="Hauser L.J."/>
            <person name="Land M.L."/>
            <person name="Larimer F.W."/>
            <person name="Shin M.W."/>
            <person name="Starkenburg S.R."/>
        </authorList>
    </citation>
    <scope>NUCLEOTIDE SEQUENCE [LARGE SCALE GENOMIC DNA]</scope>
    <source>
        <strain evidence="2">ATCC 25196 / NCIMB 11849 / C 71</strain>
    </source>
</reference>